<feature type="region of interest" description="Disordered" evidence="2">
    <location>
        <begin position="433"/>
        <end position="452"/>
    </location>
</feature>
<dbReference type="InterPro" id="IPR007139">
    <property type="entry name" value="DUF349"/>
</dbReference>
<evidence type="ECO:0000256" key="1">
    <source>
        <dbReference type="SAM" id="Coils"/>
    </source>
</evidence>
<evidence type="ECO:0000313" key="4">
    <source>
        <dbReference type="Proteomes" id="UP000199065"/>
    </source>
</evidence>
<dbReference type="Proteomes" id="UP000199065">
    <property type="component" value="Unassembled WGS sequence"/>
</dbReference>
<accession>A0A1I2R5V0</accession>
<feature type="compositionally biased region" description="Basic and acidic residues" evidence="2">
    <location>
        <begin position="438"/>
        <end position="452"/>
    </location>
</feature>
<proteinExistence type="predicted"/>
<dbReference type="AlphaFoldDB" id="A0A1I2R5V0"/>
<evidence type="ECO:0000256" key="2">
    <source>
        <dbReference type="SAM" id="MobiDB-lite"/>
    </source>
</evidence>
<feature type="coiled-coil region" evidence="1">
    <location>
        <begin position="253"/>
        <end position="280"/>
    </location>
</feature>
<keyword evidence="4" id="KW-1185">Reference proteome</keyword>
<dbReference type="EMBL" id="FOPJ01000003">
    <property type="protein sequence ID" value="SFG34879.1"/>
    <property type="molecule type" value="Genomic_DNA"/>
</dbReference>
<dbReference type="Pfam" id="PF03993">
    <property type="entry name" value="DUF349"/>
    <property type="match status" value="3"/>
</dbReference>
<organism evidence="3 4">
    <name type="scientific">Corynebacterium spheniscorum</name>
    <dbReference type="NCBI Taxonomy" id="185761"/>
    <lineage>
        <taxon>Bacteria</taxon>
        <taxon>Bacillati</taxon>
        <taxon>Actinomycetota</taxon>
        <taxon>Actinomycetes</taxon>
        <taxon>Mycobacteriales</taxon>
        <taxon>Corynebacteriaceae</taxon>
        <taxon>Corynebacterium</taxon>
    </lineage>
</organism>
<feature type="region of interest" description="Disordered" evidence="2">
    <location>
        <begin position="1"/>
        <end position="38"/>
    </location>
</feature>
<keyword evidence="1" id="KW-0175">Coiled coil</keyword>
<protein>
    <recommendedName>
        <fullName evidence="5">DUF349 domain-containing protein</fullName>
    </recommendedName>
</protein>
<dbReference type="STRING" id="185761.SAMN05660282_00600"/>
<reference evidence="3 4" key="1">
    <citation type="submission" date="2016-10" db="EMBL/GenBank/DDBJ databases">
        <authorList>
            <person name="de Groot N.N."/>
        </authorList>
    </citation>
    <scope>NUCLEOTIDE SEQUENCE [LARGE SCALE GENOMIC DNA]</scope>
    <source>
        <strain>J11</strain>
        <strain evidence="4">PG 39</strain>
    </source>
</reference>
<evidence type="ECO:0000313" key="3">
    <source>
        <dbReference type="EMBL" id="SFG34879.1"/>
    </source>
</evidence>
<evidence type="ECO:0008006" key="5">
    <source>
        <dbReference type="Google" id="ProtNLM"/>
    </source>
</evidence>
<name>A0A1I2R5V0_9CORY</name>
<dbReference type="RefSeq" id="WP_092284294.1">
    <property type="nucleotide sequence ID" value="NZ_FOPJ01000003.1"/>
</dbReference>
<feature type="compositionally biased region" description="Polar residues" evidence="2">
    <location>
        <begin position="1"/>
        <end position="12"/>
    </location>
</feature>
<gene>
    <name evidence="3" type="ORF">SAMN05660282_00600</name>
</gene>
<sequence>MSSSTSSNQNPLNKPAPRPDVGAGKPSPAGVPSPAALAKKRAAVKPAAASAPSAATAAGAAIKNDPSAWGRIAEDGSVYLRNKAGEECMIGQWQAGTAEEGLAHYGKRYVDLATEINILAARLGTHPQDAAKTRATAEELKASLPEAAVLGDVEALERELDEIIRESGVAGERAKKEKEERRAKAIAAKEALIAEAEQIAADSTEWKAAGDRLRGILEEWKRIKGVDRRTDDALWKRFGRARDAFNRRRGAHFAELDRNRASARRIKEELVEKARALQDSTDWGNTARAYRELMDQWKAAGRAPREIDDKLWAQFRAAQDKFFGARDALNRERDKEYEANAVAKQALIDEYSPLIDPEKNLDAAKQKLRELQERWETIGYVPRGRVREFEDKIGALETKVTKAEESQWRRTDPEAQARAAQFRARVAEFEKQAATAEAKGKTKQAEKFKAQAEQWREWAEAAEQALNSR</sequence>
<feature type="coiled-coil region" evidence="1">
    <location>
        <begin position="146"/>
        <end position="195"/>
    </location>
</feature>
<dbReference type="OrthoDB" id="5422202at2"/>